<dbReference type="RefSeq" id="WP_043438277.1">
    <property type="nucleotide sequence ID" value="NZ_CP009313.1"/>
</dbReference>
<dbReference type="AlphaFoldDB" id="A0A0B5DEJ7"/>
<dbReference type="EMBL" id="CP023747">
    <property type="protein sequence ID" value="QEV38184.1"/>
    <property type="molecule type" value="Genomic_DNA"/>
</dbReference>
<dbReference type="HOGENOM" id="CLU_050554_1_1_11"/>
<dbReference type="KEGG" id="snq:CP978_06205"/>
<evidence type="ECO:0000313" key="3">
    <source>
        <dbReference type="Proteomes" id="UP000031526"/>
    </source>
</evidence>
<dbReference type="EMBL" id="CP009313">
    <property type="protein sequence ID" value="AJE39600.1"/>
    <property type="molecule type" value="Genomic_DNA"/>
</dbReference>
<dbReference type="Proteomes" id="UP000031526">
    <property type="component" value="Chromosome"/>
</dbReference>
<dbReference type="SUPFAM" id="SSF48150">
    <property type="entry name" value="DNA-glycosylase"/>
    <property type="match status" value="1"/>
</dbReference>
<proteinExistence type="predicted"/>
<evidence type="ECO:0000313" key="4">
    <source>
        <dbReference type="Proteomes" id="UP000325763"/>
    </source>
</evidence>
<dbReference type="Proteomes" id="UP000325763">
    <property type="component" value="Chromosome"/>
</dbReference>
<reference evidence="2 4" key="3">
    <citation type="submission" date="2017-09" db="EMBL/GenBank/DDBJ databases">
        <title>Streptomyces genome completion.</title>
        <authorList>
            <person name="Lee N."/>
            <person name="Cho B.-K."/>
        </authorList>
    </citation>
    <scope>NUCLEOTIDE SEQUENCE [LARGE SCALE GENOMIC DNA]</scope>
    <source>
        <strain evidence="2 4">ATCC 14899</strain>
    </source>
</reference>
<reference evidence="1 3" key="2">
    <citation type="journal article" date="2016" name="Appl. Microbiol. Biotechnol.">
        <title>Exploiting the genome sequence of Streptomyces nodosus for enhanced antibiotic production.</title>
        <authorList>
            <person name="Sweeney P."/>
            <person name="Murphy C.D."/>
            <person name="Caffrey P."/>
        </authorList>
    </citation>
    <scope>NUCLEOTIDE SEQUENCE [LARGE SCALE GENOMIC DNA]</scope>
    <source>
        <strain evidence="1 3">ATCC 14899</strain>
    </source>
</reference>
<dbReference type="Gene3D" id="1.10.1670.10">
    <property type="entry name" value="Helix-hairpin-Helix base-excision DNA repair enzymes (C-terminal)"/>
    <property type="match status" value="1"/>
</dbReference>
<dbReference type="STRING" id="40318.SNOD_05865"/>
<accession>A0A0B5DEJ7</accession>
<reference evidence="3" key="1">
    <citation type="submission" date="2014-09" db="EMBL/GenBank/DDBJ databases">
        <title>Sequence of the Streptomyces nodosus genome.</title>
        <authorList>
            <person name="Sweeney P."/>
            <person name="Stephens N."/>
            <person name="Murphy C."/>
            <person name="Caffrey P."/>
        </authorList>
    </citation>
    <scope>NUCLEOTIDE SEQUENCE [LARGE SCALE GENOMIC DNA]</scope>
    <source>
        <strain evidence="3">ATCC 14899</strain>
    </source>
</reference>
<keyword evidence="1" id="KW-0378">Hydrolase</keyword>
<dbReference type="Gene3D" id="1.10.340.30">
    <property type="entry name" value="Hypothetical protein, domain 2"/>
    <property type="match status" value="1"/>
</dbReference>
<organism evidence="1 3">
    <name type="scientific">Streptomyces nodosus</name>
    <dbReference type="NCBI Taxonomy" id="40318"/>
    <lineage>
        <taxon>Bacteria</taxon>
        <taxon>Bacillati</taxon>
        <taxon>Actinomycetota</taxon>
        <taxon>Actinomycetes</taxon>
        <taxon>Kitasatosporales</taxon>
        <taxon>Streptomycetaceae</taxon>
        <taxon>Streptomyces</taxon>
    </lineage>
</organism>
<evidence type="ECO:0000313" key="1">
    <source>
        <dbReference type="EMBL" id="AJE39600.1"/>
    </source>
</evidence>
<dbReference type="InterPro" id="IPR023170">
    <property type="entry name" value="HhH_base_excis_C"/>
</dbReference>
<sequence>MSPTTRKNPRDRTEKAVAQALLDRQEATYLAQAGVRLRNTPGPLYQALVLAMLFSARIKADIAVAAARALFEAGLRTAQSMAKASWQQRVDALGEGGYRRYDERTATMLGEGAELLLERYGGDLRKLREEDDPKKALREIPGLGPTGVDIFLRAVQTIWPEFAPYVDRKAQDGARRLGLPTSPDRLATLVSRRELARFTDGLVHAALDKPLADDVLAEAKPA</sequence>
<protein>
    <submittedName>
        <fullName evidence="1">Endonuclease</fullName>
    </submittedName>
</protein>
<gene>
    <name evidence="2" type="ORF">CP978_06205</name>
    <name evidence="1" type="ORF">SNOD_05865</name>
</gene>
<keyword evidence="1" id="KW-0255">Endonuclease</keyword>
<name>A0A0B5DEJ7_9ACTN</name>
<dbReference type="GO" id="GO:0004519">
    <property type="term" value="F:endonuclease activity"/>
    <property type="evidence" value="ECO:0007669"/>
    <property type="project" value="UniProtKB-KW"/>
</dbReference>
<dbReference type="OrthoDB" id="3078554at2"/>
<dbReference type="InterPro" id="IPR011257">
    <property type="entry name" value="DNA_glycosylase"/>
</dbReference>
<keyword evidence="1" id="KW-0540">Nuclease</keyword>
<evidence type="ECO:0000313" key="2">
    <source>
        <dbReference type="EMBL" id="QEV38184.1"/>
    </source>
</evidence>
<dbReference type="GO" id="GO:0006281">
    <property type="term" value="P:DNA repair"/>
    <property type="evidence" value="ECO:0007669"/>
    <property type="project" value="InterPro"/>
</dbReference>
<keyword evidence="3" id="KW-1185">Reference proteome</keyword>